<dbReference type="InterPro" id="IPR011009">
    <property type="entry name" value="Kinase-like_dom_sf"/>
</dbReference>
<comment type="similarity">
    <text evidence="3">Belongs to the choline/ethanolamine kinase family.</text>
</comment>
<name>A0A443SEC0_9ACAR</name>
<keyword evidence="1" id="KW-0443">Lipid metabolism</keyword>
<keyword evidence="2" id="KW-1208">Phospholipid metabolism</keyword>
<dbReference type="Proteomes" id="UP000288716">
    <property type="component" value="Unassembled WGS sequence"/>
</dbReference>
<dbReference type="STRING" id="299467.A0A443SEC0"/>
<gene>
    <name evidence="4" type="ORF">B4U80_13031</name>
</gene>
<evidence type="ECO:0000313" key="5">
    <source>
        <dbReference type="Proteomes" id="UP000288716"/>
    </source>
</evidence>
<dbReference type="Gene3D" id="3.30.200.20">
    <property type="entry name" value="Phosphorylase Kinase, domain 1"/>
    <property type="match status" value="1"/>
</dbReference>
<evidence type="ECO:0008006" key="6">
    <source>
        <dbReference type="Google" id="ProtNLM"/>
    </source>
</evidence>
<proteinExistence type="inferred from homology"/>
<comment type="caution">
    <text evidence="4">The sequence shown here is derived from an EMBL/GenBank/DDBJ whole genome shotgun (WGS) entry which is preliminary data.</text>
</comment>
<keyword evidence="5" id="KW-1185">Reference proteome</keyword>
<evidence type="ECO:0000256" key="3">
    <source>
        <dbReference type="ARBA" id="ARBA00038211"/>
    </source>
</evidence>
<evidence type="ECO:0000256" key="1">
    <source>
        <dbReference type="ARBA" id="ARBA00023209"/>
    </source>
</evidence>
<dbReference type="GO" id="GO:0005737">
    <property type="term" value="C:cytoplasm"/>
    <property type="evidence" value="ECO:0007669"/>
    <property type="project" value="TreeGrafter"/>
</dbReference>
<dbReference type="EMBL" id="NCKV01003304">
    <property type="protein sequence ID" value="RWS25868.1"/>
    <property type="molecule type" value="Genomic_DNA"/>
</dbReference>
<dbReference type="GO" id="GO:0004305">
    <property type="term" value="F:ethanolamine kinase activity"/>
    <property type="evidence" value="ECO:0007669"/>
    <property type="project" value="TreeGrafter"/>
</dbReference>
<organism evidence="4 5">
    <name type="scientific">Leptotrombidium deliense</name>
    <dbReference type="NCBI Taxonomy" id="299467"/>
    <lineage>
        <taxon>Eukaryota</taxon>
        <taxon>Metazoa</taxon>
        <taxon>Ecdysozoa</taxon>
        <taxon>Arthropoda</taxon>
        <taxon>Chelicerata</taxon>
        <taxon>Arachnida</taxon>
        <taxon>Acari</taxon>
        <taxon>Acariformes</taxon>
        <taxon>Trombidiformes</taxon>
        <taxon>Prostigmata</taxon>
        <taxon>Anystina</taxon>
        <taxon>Parasitengona</taxon>
        <taxon>Trombiculoidea</taxon>
        <taxon>Trombiculidae</taxon>
        <taxon>Leptotrombidium</taxon>
    </lineage>
</organism>
<dbReference type="Pfam" id="PF01633">
    <property type="entry name" value="Choline_kinase"/>
    <property type="match status" value="1"/>
</dbReference>
<dbReference type="Gene3D" id="3.90.1200.10">
    <property type="match status" value="1"/>
</dbReference>
<dbReference type="VEuPathDB" id="VectorBase:LDEU006171"/>
<evidence type="ECO:0000313" key="4">
    <source>
        <dbReference type="EMBL" id="RWS25868.1"/>
    </source>
</evidence>
<dbReference type="GO" id="GO:0006646">
    <property type="term" value="P:phosphatidylethanolamine biosynthetic process"/>
    <property type="evidence" value="ECO:0007669"/>
    <property type="project" value="TreeGrafter"/>
</dbReference>
<keyword evidence="1" id="KW-0444">Lipid biosynthesis</keyword>
<reference evidence="4 5" key="1">
    <citation type="journal article" date="2018" name="Gigascience">
        <title>Genomes of trombidid mites reveal novel predicted allergens and laterally-transferred genes associated with secondary metabolism.</title>
        <authorList>
            <person name="Dong X."/>
            <person name="Chaisiri K."/>
            <person name="Xia D."/>
            <person name="Armstrong S.D."/>
            <person name="Fang Y."/>
            <person name="Donnelly M.J."/>
            <person name="Kadowaki T."/>
            <person name="McGarry J.W."/>
            <person name="Darby A.C."/>
            <person name="Makepeace B.L."/>
        </authorList>
    </citation>
    <scope>NUCLEOTIDE SEQUENCE [LARGE SCALE GENOMIC DNA]</scope>
    <source>
        <strain evidence="4">UoL-UT</strain>
    </source>
</reference>
<dbReference type="PANTHER" id="PTHR22603:SF93">
    <property type="entry name" value="RE24176P"/>
    <property type="match status" value="1"/>
</dbReference>
<keyword evidence="1" id="KW-0594">Phospholipid biosynthesis</keyword>
<dbReference type="AlphaFoldDB" id="A0A443SEC0"/>
<dbReference type="PANTHER" id="PTHR22603">
    <property type="entry name" value="CHOLINE/ETHANOALAMINE KINASE"/>
    <property type="match status" value="1"/>
</dbReference>
<evidence type="ECO:0000256" key="2">
    <source>
        <dbReference type="ARBA" id="ARBA00023264"/>
    </source>
</evidence>
<protein>
    <recommendedName>
        <fullName evidence="6">Choline/ethanolamine kinase-like protein</fullName>
    </recommendedName>
</protein>
<sequence>MRAKVISLCADYLNAIWRTVEPENIVCSKVECGAANSTVYCSIKNYKTDKDIGAKEVIVHLYGNDLVADKEAFKFNGEAAEVVIVERLASLGMAPKVLGVFRGGRIEEYIPSKVATISDTKDVEFCKAVIRKIAKFHTLNLPICKTPNLTELILCETEFTKSLITEPNNLDVKLEPTDEKMKDVLLHEYLNEYKKLSTDFGSEHDNFEHLSMELDLFDLMFDVSFVSWVKAAIIEQNYGLPLEHVSELVRNYNAKKDALTKKYGNLEKWE</sequence>
<dbReference type="GO" id="GO:0004103">
    <property type="term" value="F:choline kinase activity"/>
    <property type="evidence" value="ECO:0007669"/>
    <property type="project" value="TreeGrafter"/>
</dbReference>
<dbReference type="SUPFAM" id="SSF56112">
    <property type="entry name" value="Protein kinase-like (PK-like)"/>
    <property type="match status" value="1"/>
</dbReference>
<accession>A0A443SEC0</accession>
<dbReference type="OrthoDB" id="3649325at2759"/>